<keyword evidence="6 10" id="KW-0547">Nucleotide-binding</keyword>
<evidence type="ECO:0000256" key="9">
    <source>
        <dbReference type="ARBA" id="ARBA00049563"/>
    </source>
</evidence>
<dbReference type="SUPFAM" id="SSF52540">
    <property type="entry name" value="P-loop containing nucleoside triphosphate hydrolases"/>
    <property type="match status" value="2"/>
</dbReference>
<evidence type="ECO:0000256" key="6">
    <source>
        <dbReference type="ARBA" id="ARBA00022741"/>
    </source>
</evidence>
<dbReference type="PANTHER" id="PTHR11088:SF60">
    <property type="entry name" value="TRNA DIMETHYLALLYLTRANSFERASE"/>
    <property type="match status" value="1"/>
</dbReference>
<comment type="subunit">
    <text evidence="10">Monomer.</text>
</comment>
<dbReference type="HAMAP" id="MF_00185">
    <property type="entry name" value="IPP_trans"/>
    <property type="match status" value="1"/>
</dbReference>
<dbReference type="Gene3D" id="1.10.20.140">
    <property type="match status" value="1"/>
</dbReference>
<evidence type="ECO:0000256" key="5">
    <source>
        <dbReference type="ARBA" id="ARBA00022694"/>
    </source>
</evidence>
<dbReference type="KEGG" id="shh:ShL2_01540"/>
<evidence type="ECO:0000256" key="11">
    <source>
        <dbReference type="RuleBase" id="RU003783"/>
    </source>
</evidence>
<dbReference type="InterPro" id="IPR018022">
    <property type="entry name" value="IPT"/>
</dbReference>
<dbReference type="GeneID" id="93780989"/>
<dbReference type="GO" id="GO:0005524">
    <property type="term" value="F:ATP binding"/>
    <property type="evidence" value="ECO:0007669"/>
    <property type="project" value="UniProtKB-UniRule"/>
</dbReference>
<evidence type="ECO:0000256" key="8">
    <source>
        <dbReference type="ARBA" id="ARBA00022842"/>
    </source>
</evidence>
<feature type="site" description="Interaction with substrate tRNA" evidence="10">
    <location>
        <position position="105"/>
    </location>
</feature>
<evidence type="ECO:0000256" key="7">
    <source>
        <dbReference type="ARBA" id="ARBA00022840"/>
    </source>
</evidence>
<reference evidence="15 16" key="1">
    <citation type="submission" date="2017-11" db="EMBL/GenBank/DDBJ databases">
        <authorList>
            <person name="Founou R.C."/>
            <person name="Founou L."/>
            <person name="Allam M."/>
            <person name="Ismail A."/>
            <person name="Essack S.Y."/>
        </authorList>
    </citation>
    <scope>NUCLEOTIDE SEQUENCE [LARGE SCALE GENOMIC DNA]</scope>
    <source>
        <strain evidence="15 16">G811N2B1</strain>
    </source>
</reference>
<feature type="region of interest" description="Interaction with substrate tRNA" evidence="10">
    <location>
        <begin position="39"/>
        <end position="42"/>
    </location>
</feature>
<dbReference type="GO" id="GO:0006400">
    <property type="term" value="P:tRNA modification"/>
    <property type="evidence" value="ECO:0007669"/>
    <property type="project" value="TreeGrafter"/>
</dbReference>
<dbReference type="InterPro" id="IPR027417">
    <property type="entry name" value="P-loop_NTPase"/>
</dbReference>
<feature type="binding site" evidence="10">
    <location>
        <begin position="14"/>
        <end position="21"/>
    </location>
    <ligand>
        <name>ATP</name>
        <dbReference type="ChEBI" id="CHEBI:30616"/>
    </ligand>
</feature>
<evidence type="ECO:0000256" key="10">
    <source>
        <dbReference type="HAMAP-Rule" id="MF_00185"/>
    </source>
</evidence>
<keyword evidence="7 10" id="KW-0067">ATP-binding</keyword>
<evidence type="ECO:0000313" key="15">
    <source>
        <dbReference type="EMBL" id="PPJ68333.1"/>
    </source>
</evidence>
<dbReference type="Gene3D" id="3.40.50.300">
    <property type="entry name" value="P-loop containing nucleotide triphosphate hydrolases"/>
    <property type="match status" value="1"/>
</dbReference>
<evidence type="ECO:0000313" key="16">
    <source>
        <dbReference type="Proteomes" id="UP000238153"/>
    </source>
</evidence>
<protein>
    <recommendedName>
        <fullName evidence="10">tRNA dimethylallyltransferase</fullName>
        <ecNumber evidence="10">2.5.1.75</ecNumber>
    </recommendedName>
    <alternativeName>
        <fullName evidence="10">Dimethylallyl diphosphate:tRNA dimethylallyltransferase</fullName>
        <shortName evidence="10">DMAPP:tRNA dimethylallyltransferase</shortName>
        <shortName evidence="10">DMATase</shortName>
    </alternativeName>
    <alternativeName>
        <fullName evidence="10">Isopentenyl-diphosphate:tRNA isopentenyltransferase</fullName>
        <shortName evidence="10">IPP transferase</shortName>
        <shortName evidence="10">IPPT</shortName>
        <shortName evidence="10">IPTase</shortName>
    </alternativeName>
</protein>
<dbReference type="GO" id="GO:0052381">
    <property type="term" value="F:tRNA dimethylallyltransferase activity"/>
    <property type="evidence" value="ECO:0007669"/>
    <property type="project" value="UniProtKB-UniRule"/>
</dbReference>
<dbReference type="AlphaFoldDB" id="A0A2A1KDN7"/>
<dbReference type="OMA" id="VPHYLID"/>
<evidence type="ECO:0000256" key="2">
    <source>
        <dbReference type="ARBA" id="ARBA00003213"/>
    </source>
</evidence>
<comment type="function">
    <text evidence="2 10 12">Catalyzes the transfer of a dimethylallyl group onto the adenine at position 37 in tRNAs that read codons beginning with uridine, leading to the formation of N6-(dimethylallyl)adenosine (i(6)A).</text>
</comment>
<dbReference type="EMBL" id="PGWX01000679">
    <property type="protein sequence ID" value="PPJ68333.1"/>
    <property type="molecule type" value="Genomic_DNA"/>
</dbReference>
<dbReference type="RefSeq" id="WP_011275896.1">
    <property type="nucleotide sequence ID" value="NZ_BKAY01000002.1"/>
</dbReference>
<proteinExistence type="inferred from homology"/>
<comment type="caution">
    <text evidence="10">Lacks conserved residue(s) required for the propagation of feature annotation.</text>
</comment>
<evidence type="ECO:0000256" key="14">
    <source>
        <dbReference type="SAM" id="MobiDB-lite"/>
    </source>
</evidence>
<gene>
    <name evidence="10" type="primary">miaA</name>
    <name evidence="15" type="ORF">CV019_15580</name>
</gene>
<evidence type="ECO:0000256" key="1">
    <source>
        <dbReference type="ARBA" id="ARBA00001946"/>
    </source>
</evidence>
<dbReference type="NCBIfam" id="TIGR00174">
    <property type="entry name" value="miaA"/>
    <property type="match status" value="1"/>
</dbReference>
<accession>A0A2A1KDN7</accession>
<dbReference type="STRING" id="1283.ShL2_01540"/>
<dbReference type="Proteomes" id="UP000238153">
    <property type="component" value="Unassembled WGS sequence"/>
</dbReference>
<comment type="similarity">
    <text evidence="3 10 13">Belongs to the IPP transferase family.</text>
</comment>
<comment type="caution">
    <text evidence="15">The sequence shown here is derived from an EMBL/GenBank/DDBJ whole genome shotgun (WGS) entry which is preliminary data.</text>
</comment>
<comment type="cofactor">
    <cofactor evidence="1 10">
        <name>Mg(2+)</name>
        <dbReference type="ChEBI" id="CHEBI:18420"/>
    </cofactor>
</comment>
<name>A0A2A1KDN7_STAHA</name>
<dbReference type="InterPro" id="IPR039657">
    <property type="entry name" value="Dimethylallyltransferase"/>
</dbReference>
<dbReference type="EC" id="2.5.1.75" evidence="10"/>
<evidence type="ECO:0000256" key="12">
    <source>
        <dbReference type="RuleBase" id="RU003784"/>
    </source>
</evidence>
<sequence length="332" mass="38174">MSDINKPFLVVIVGPTASGKTELSIELAKQINGEIISGDSMQVYKQMDIGTAKVTNEEMDGIPHYMIDILNPDDSFSVYDFKLRAQALIEDITSRGKIPIIAGGTGLYIQSLIYDYPFDDETVSKEVEQKTQLQLQKLEPLTNQEVHDYLATFDPQSAKDIHPNNRKRVLRAIEYYLNTKKLISSRKKVQQFTENYDTLLIGIEMSRKTLYSRINKRVDIMLGHGLFNEVKNLVEQGYESTQSMQAIGYKELVPVVNGELSIDQAVETLKQHSRQYAKRQLTWFKNKLTVQWFNRETMSLQMMLDEITTQINKRSSKHDCKPQHPRSSTREL</sequence>
<organism evidence="15 16">
    <name type="scientific">Staphylococcus haemolyticus</name>
    <dbReference type="NCBI Taxonomy" id="1283"/>
    <lineage>
        <taxon>Bacteria</taxon>
        <taxon>Bacillati</taxon>
        <taxon>Bacillota</taxon>
        <taxon>Bacilli</taxon>
        <taxon>Bacillales</taxon>
        <taxon>Staphylococcaceae</taxon>
        <taxon>Staphylococcus</taxon>
    </lineage>
</organism>
<evidence type="ECO:0000256" key="4">
    <source>
        <dbReference type="ARBA" id="ARBA00022679"/>
    </source>
</evidence>
<feature type="compositionally biased region" description="Basic and acidic residues" evidence="14">
    <location>
        <begin position="317"/>
        <end position="332"/>
    </location>
</feature>
<evidence type="ECO:0000256" key="3">
    <source>
        <dbReference type="ARBA" id="ARBA00005842"/>
    </source>
</evidence>
<feature type="region of interest" description="Disordered" evidence="14">
    <location>
        <begin position="313"/>
        <end position="332"/>
    </location>
</feature>
<evidence type="ECO:0000256" key="13">
    <source>
        <dbReference type="RuleBase" id="RU003785"/>
    </source>
</evidence>
<dbReference type="PANTHER" id="PTHR11088">
    <property type="entry name" value="TRNA DIMETHYLALLYLTRANSFERASE"/>
    <property type="match status" value="1"/>
</dbReference>
<keyword evidence="8 10" id="KW-0460">Magnesium</keyword>
<keyword evidence="5 10" id="KW-0819">tRNA processing</keyword>
<dbReference type="SMR" id="A0A2A1KDN7"/>
<comment type="catalytic activity">
    <reaction evidence="9 10 11">
        <text>adenosine(37) in tRNA + dimethylallyl diphosphate = N(6)-dimethylallyladenosine(37) in tRNA + diphosphate</text>
        <dbReference type="Rhea" id="RHEA:26482"/>
        <dbReference type="Rhea" id="RHEA-COMP:10162"/>
        <dbReference type="Rhea" id="RHEA-COMP:10375"/>
        <dbReference type="ChEBI" id="CHEBI:33019"/>
        <dbReference type="ChEBI" id="CHEBI:57623"/>
        <dbReference type="ChEBI" id="CHEBI:74411"/>
        <dbReference type="ChEBI" id="CHEBI:74415"/>
        <dbReference type="EC" id="2.5.1.75"/>
    </reaction>
</comment>
<keyword evidence="4 10" id="KW-0808">Transferase</keyword>
<dbReference type="Pfam" id="PF01715">
    <property type="entry name" value="IPPT"/>
    <property type="match status" value="1"/>
</dbReference>
<feature type="binding site" evidence="10">
    <location>
        <begin position="16"/>
        <end position="21"/>
    </location>
    <ligand>
        <name>substrate</name>
    </ligand>
</feature>